<evidence type="ECO:0000256" key="2">
    <source>
        <dbReference type="ARBA" id="ARBA00012247"/>
    </source>
</evidence>
<dbReference type="GO" id="GO:0006629">
    <property type="term" value="P:lipid metabolic process"/>
    <property type="evidence" value="ECO:0007669"/>
    <property type="project" value="InterPro"/>
</dbReference>
<dbReference type="Proteomes" id="UP000756132">
    <property type="component" value="Chromosome 11"/>
</dbReference>
<dbReference type="InterPro" id="IPR030395">
    <property type="entry name" value="GP_PDE_dom"/>
</dbReference>
<feature type="signal peptide" evidence="7">
    <location>
        <begin position="1"/>
        <end position="17"/>
    </location>
</feature>
<reference evidence="9" key="1">
    <citation type="submission" date="2021-12" db="EMBL/GenBank/DDBJ databases">
        <authorList>
            <person name="Zaccaron A."/>
            <person name="Stergiopoulos I."/>
        </authorList>
    </citation>
    <scope>NUCLEOTIDE SEQUENCE</scope>
    <source>
        <strain evidence="9">Race5_Kim</strain>
    </source>
</reference>
<dbReference type="EMBL" id="CP090173">
    <property type="protein sequence ID" value="UJO23774.1"/>
    <property type="molecule type" value="Genomic_DNA"/>
</dbReference>
<keyword evidence="3 7" id="KW-0732">Signal</keyword>
<comment type="catalytic activity">
    <reaction evidence="6">
        <text>a sn-glycero-3-phosphodiester + H2O = an alcohol + sn-glycerol 3-phosphate + H(+)</text>
        <dbReference type="Rhea" id="RHEA:12969"/>
        <dbReference type="ChEBI" id="CHEBI:15377"/>
        <dbReference type="ChEBI" id="CHEBI:15378"/>
        <dbReference type="ChEBI" id="CHEBI:30879"/>
        <dbReference type="ChEBI" id="CHEBI:57597"/>
        <dbReference type="ChEBI" id="CHEBI:83408"/>
        <dbReference type="EC" id="3.1.4.46"/>
    </reaction>
</comment>
<evidence type="ECO:0000256" key="1">
    <source>
        <dbReference type="ARBA" id="ARBA00007277"/>
    </source>
</evidence>
<feature type="domain" description="GP-PDE" evidence="8">
    <location>
        <begin position="89"/>
        <end position="418"/>
    </location>
</feature>
<dbReference type="Gene3D" id="3.20.20.190">
    <property type="entry name" value="Phosphatidylinositol (PI) phosphodiesterase"/>
    <property type="match status" value="1"/>
</dbReference>
<dbReference type="PROSITE" id="PS51704">
    <property type="entry name" value="GP_PDE"/>
    <property type="match status" value="1"/>
</dbReference>
<evidence type="ECO:0000256" key="4">
    <source>
        <dbReference type="ARBA" id="ARBA00022798"/>
    </source>
</evidence>
<dbReference type="SUPFAM" id="SSF51695">
    <property type="entry name" value="PLC-like phosphodiesterases"/>
    <property type="match status" value="1"/>
</dbReference>
<organism evidence="9 10">
    <name type="scientific">Passalora fulva</name>
    <name type="common">Tomato leaf mold</name>
    <name type="synonym">Cladosporium fulvum</name>
    <dbReference type="NCBI Taxonomy" id="5499"/>
    <lineage>
        <taxon>Eukaryota</taxon>
        <taxon>Fungi</taxon>
        <taxon>Dikarya</taxon>
        <taxon>Ascomycota</taxon>
        <taxon>Pezizomycotina</taxon>
        <taxon>Dothideomycetes</taxon>
        <taxon>Dothideomycetidae</taxon>
        <taxon>Mycosphaerellales</taxon>
        <taxon>Mycosphaerellaceae</taxon>
        <taxon>Fulvia</taxon>
    </lineage>
</organism>
<proteinExistence type="inferred from homology"/>
<evidence type="ECO:0000256" key="5">
    <source>
        <dbReference type="ARBA" id="ARBA00022801"/>
    </source>
</evidence>
<evidence type="ECO:0000256" key="3">
    <source>
        <dbReference type="ARBA" id="ARBA00022729"/>
    </source>
</evidence>
<dbReference type="OrthoDB" id="1058301at2759"/>
<dbReference type="GeneID" id="71993196"/>
<keyword evidence="5" id="KW-0378">Hydrolase</keyword>
<evidence type="ECO:0000313" key="10">
    <source>
        <dbReference type="Proteomes" id="UP000756132"/>
    </source>
</evidence>
<dbReference type="GO" id="GO:0006071">
    <property type="term" value="P:glycerol metabolic process"/>
    <property type="evidence" value="ECO:0007669"/>
    <property type="project" value="UniProtKB-KW"/>
</dbReference>
<keyword evidence="4" id="KW-0319">Glycerol metabolism</keyword>
<name>A0A9Q8PJF7_PASFU</name>
<dbReference type="Pfam" id="PF03009">
    <property type="entry name" value="GDPD"/>
    <property type="match status" value="1"/>
</dbReference>
<accession>A0A9Q8PJF7</accession>
<evidence type="ECO:0000256" key="7">
    <source>
        <dbReference type="SAM" id="SignalP"/>
    </source>
</evidence>
<protein>
    <recommendedName>
        <fullName evidence="2">glycerophosphodiester phosphodiesterase</fullName>
        <ecNumber evidence="2">3.1.4.46</ecNumber>
    </recommendedName>
</protein>
<comment type="similarity">
    <text evidence="1">Belongs to the glycerophosphoryl diester phosphodiesterase family.</text>
</comment>
<evidence type="ECO:0000259" key="8">
    <source>
        <dbReference type="PROSITE" id="PS51704"/>
    </source>
</evidence>
<evidence type="ECO:0000313" key="9">
    <source>
        <dbReference type="EMBL" id="UJO23774.1"/>
    </source>
</evidence>
<dbReference type="KEGG" id="ffu:CLAFUR5_13318"/>
<feature type="chain" id="PRO_5040207497" description="glycerophosphodiester phosphodiesterase" evidence="7">
    <location>
        <begin position="18"/>
        <end position="448"/>
    </location>
</feature>
<keyword evidence="10" id="KW-1185">Reference proteome</keyword>
<sequence>MSSFTLLAAALLTTAHALPAPADHGNYGKYGSYGSYGAKPDNGSSSEQPTEKYVVSLGPRPYYLVNNMTDGALKTKLDSCKSLDFSVTGFTIGHRGGGTLQFPEETAQSEDAGARMGAGILECDVSFTKDRGLVCRHSLCDLHTTTDILTRPELAKKCVVPFTPANATSPANAVCCTSDITIAEYETLCGKQDAFNASATTPKEYLGTAPDWRTELYDTCGKLLTLDSYIDLVESQPVQRNFTPELKTPPTPYVPMPFNGYTQEQYAQDLVDTFKNRSISYDRIWPQSFLYDDILYWLKNDHEFGKQAIFLQEYDTAADIANATRNLTEVRAAGVNIIGPSIPMLVTPGGPDNKTIVPSAYAKAILVEGFDIIAWTYERSGPVATVKESGEYYFSSIADIVSYDGQYYDLLDVLANQIGIKAMFSDWASSVTYFANCFGLEGPRNVYK</sequence>
<dbReference type="AlphaFoldDB" id="A0A9Q8PJF7"/>
<reference evidence="9" key="2">
    <citation type="journal article" date="2022" name="Microb. Genom.">
        <title>A chromosome-scale genome assembly of the tomato pathogen Cladosporium fulvum reveals a compartmentalized genome architecture and the presence of a dispensable chromosome.</title>
        <authorList>
            <person name="Zaccaron A.Z."/>
            <person name="Chen L.H."/>
            <person name="Samaras A."/>
            <person name="Stergiopoulos I."/>
        </authorList>
    </citation>
    <scope>NUCLEOTIDE SEQUENCE</scope>
    <source>
        <strain evidence="9">Race5_Kim</strain>
    </source>
</reference>
<dbReference type="GO" id="GO:0008889">
    <property type="term" value="F:glycerophosphodiester phosphodiesterase activity"/>
    <property type="evidence" value="ECO:0007669"/>
    <property type="project" value="UniProtKB-EC"/>
</dbReference>
<dbReference type="RefSeq" id="XP_047768140.1">
    <property type="nucleotide sequence ID" value="XM_047912466.1"/>
</dbReference>
<dbReference type="EC" id="3.1.4.46" evidence="2"/>
<dbReference type="PANTHER" id="PTHR43620:SF7">
    <property type="entry name" value="GLYCEROPHOSPHODIESTER PHOSPHODIESTERASE GDPD5-RELATED"/>
    <property type="match status" value="1"/>
</dbReference>
<dbReference type="InterPro" id="IPR017946">
    <property type="entry name" value="PLC-like_Pdiesterase_TIM-brl"/>
</dbReference>
<evidence type="ECO:0000256" key="6">
    <source>
        <dbReference type="ARBA" id="ARBA00047512"/>
    </source>
</evidence>
<gene>
    <name evidence="9" type="ORF">CLAFUR5_13318</name>
</gene>
<dbReference type="PANTHER" id="PTHR43620">
    <property type="entry name" value="GLYCEROPHOSPHORYL DIESTER PHOSPHODIESTERASE"/>
    <property type="match status" value="1"/>
</dbReference>